<reference evidence="1" key="1">
    <citation type="journal article" date="2021" name="Proc. Natl. Acad. Sci. U.S.A.">
        <title>A Catalog of Tens of Thousands of Viruses from Human Metagenomes Reveals Hidden Associations with Chronic Diseases.</title>
        <authorList>
            <person name="Tisza M.J."/>
            <person name="Buck C.B."/>
        </authorList>
    </citation>
    <scope>NUCLEOTIDE SEQUENCE</scope>
    <source>
        <strain evidence="1">CtEBR14</strain>
    </source>
</reference>
<protein>
    <submittedName>
        <fullName evidence="1">Uncharacterized protein</fullName>
    </submittedName>
</protein>
<proteinExistence type="predicted"/>
<organism evidence="1">
    <name type="scientific">Myoviridae sp. ctEBR14</name>
    <dbReference type="NCBI Taxonomy" id="2825060"/>
    <lineage>
        <taxon>Viruses</taxon>
        <taxon>Duplodnaviria</taxon>
        <taxon>Heunggongvirae</taxon>
        <taxon>Uroviricota</taxon>
        <taxon>Caudoviricetes</taxon>
    </lineage>
</organism>
<evidence type="ECO:0000313" key="1">
    <source>
        <dbReference type="EMBL" id="DAD98883.1"/>
    </source>
</evidence>
<sequence length="42" mass="5051">MAILSKSISFFTIITSLEMIITQNKEAYKKPKKYKRYLEKEH</sequence>
<dbReference type="EMBL" id="BK015269">
    <property type="protein sequence ID" value="DAD98883.1"/>
    <property type="molecule type" value="Genomic_DNA"/>
</dbReference>
<name>A0A8S5NY48_9CAUD</name>
<accession>A0A8S5NY48</accession>